<dbReference type="Proteomes" id="UP000281547">
    <property type="component" value="Unassembled WGS sequence"/>
</dbReference>
<feature type="compositionally biased region" description="Basic and acidic residues" evidence="1">
    <location>
        <begin position="143"/>
        <end position="154"/>
    </location>
</feature>
<name>A0A433X2K7_9HYPH</name>
<dbReference type="Pfam" id="PF05119">
    <property type="entry name" value="Terminase_4"/>
    <property type="match status" value="1"/>
</dbReference>
<organism evidence="2 3">
    <name type="scientific">Arsenicitalea aurantiaca</name>
    <dbReference type="NCBI Taxonomy" id="1783274"/>
    <lineage>
        <taxon>Bacteria</taxon>
        <taxon>Pseudomonadati</taxon>
        <taxon>Pseudomonadota</taxon>
        <taxon>Alphaproteobacteria</taxon>
        <taxon>Hyphomicrobiales</taxon>
        <taxon>Devosiaceae</taxon>
        <taxon>Arsenicitalea</taxon>
    </lineage>
</organism>
<reference evidence="2 3" key="1">
    <citation type="journal article" date="2016" name="Int. J. Syst. Evol. Microbiol.">
        <title>Arsenicitalea aurantiaca gen. nov., sp. nov., a new member of the family Hyphomicrobiaceae, isolated from high-arsenic sediment.</title>
        <authorList>
            <person name="Mu Y."/>
            <person name="Zhou L."/>
            <person name="Zeng X.C."/>
            <person name="Liu L."/>
            <person name="Pan Y."/>
            <person name="Chen X."/>
            <person name="Wang J."/>
            <person name="Li S."/>
            <person name="Li W.J."/>
            <person name="Wang Y."/>
        </authorList>
    </citation>
    <scope>NUCLEOTIDE SEQUENCE [LARGE SCALE GENOMIC DNA]</scope>
    <source>
        <strain evidence="2 3">42-50</strain>
    </source>
</reference>
<dbReference type="AlphaFoldDB" id="A0A433X2K7"/>
<proteinExistence type="predicted"/>
<dbReference type="EMBL" id="RZNJ01000008">
    <property type="protein sequence ID" value="RUT28318.1"/>
    <property type="molecule type" value="Genomic_DNA"/>
</dbReference>
<dbReference type="InterPro" id="IPR006448">
    <property type="entry name" value="Phage_term_ssu_P27"/>
</dbReference>
<sequence>MRGRKPKPTALKLIEGNPGHRPLNHREPRPQPGIPTCPAHLSPTAKAEWKRLARQLHGLGVLSELDRSALAAYCQAYGRWAEAEKNLKTTPALLRTPAGYVQPNPWLAIANKNLELMHKFMTELGLSPSSRSRVSAMATLGRRPWDPLPQDHRGNPFAEL</sequence>
<dbReference type="RefSeq" id="WP_127189844.1">
    <property type="nucleotide sequence ID" value="NZ_RZNJ01000008.1"/>
</dbReference>
<protein>
    <submittedName>
        <fullName evidence="2">Phage terminase small subunit P27 family</fullName>
    </submittedName>
</protein>
<dbReference type="OrthoDB" id="6010489at2"/>
<feature type="region of interest" description="Disordered" evidence="1">
    <location>
        <begin position="141"/>
        <end position="160"/>
    </location>
</feature>
<evidence type="ECO:0000256" key="1">
    <source>
        <dbReference type="SAM" id="MobiDB-lite"/>
    </source>
</evidence>
<accession>A0A433X2K7</accession>
<comment type="caution">
    <text evidence="2">The sequence shown here is derived from an EMBL/GenBank/DDBJ whole genome shotgun (WGS) entry which is preliminary data.</text>
</comment>
<gene>
    <name evidence="2" type="ORF">EMQ25_17170</name>
</gene>
<evidence type="ECO:0000313" key="2">
    <source>
        <dbReference type="EMBL" id="RUT28318.1"/>
    </source>
</evidence>
<evidence type="ECO:0000313" key="3">
    <source>
        <dbReference type="Proteomes" id="UP000281547"/>
    </source>
</evidence>
<dbReference type="NCBIfam" id="TIGR01558">
    <property type="entry name" value="sm_term_P27"/>
    <property type="match status" value="1"/>
</dbReference>
<feature type="region of interest" description="Disordered" evidence="1">
    <location>
        <begin position="1"/>
        <end position="31"/>
    </location>
</feature>
<keyword evidence="3" id="KW-1185">Reference proteome</keyword>